<dbReference type="EMBL" id="CM023470">
    <property type="protein sequence ID" value="KAH7979516.1"/>
    <property type="molecule type" value="Genomic_DNA"/>
</dbReference>
<comment type="caution">
    <text evidence="1">The sequence shown here is derived from an EMBL/GenBank/DDBJ whole genome shotgun (WGS) entry which is preliminary data.</text>
</comment>
<organism evidence="1 2">
    <name type="scientific">Dermacentor silvarum</name>
    <name type="common">Tick</name>
    <dbReference type="NCBI Taxonomy" id="543639"/>
    <lineage>
        <taxon>Eukaryota</taxon>
        <taxon>Metazoa</taxon>
        <taxon>Ecdysozoa</taxon>
        <taxon>Arthropoda</taxon>
        <taxon>Chelicerata</taxon>
        <taxon>Arachnida</taxon>
        <taxon>Acari</taxon>
        <taxon>Parasitiformes</taxon>
        <taxon>Ixodida</taxon>
        <taxon>Ixodoidea</taxon>
        <taxon>Ixodidae</taxon>
        <taxon>Rhipicephalinae</taxon>
        <taxon>Dermacentor</taxon>
    </lineage>
</organism>
<name>A0ACB8DYV5_DERSI</name>
<dbReference type="Proteomes" id="UP000821865">
    <property type="component" value="Chromosome 1"/>
</dbReference>
<proteinExistence type="predicted"/>
<accession>A0ACB8DYV5</accession>
<reference evidence="1" key="1">
    <citation type="submission" date="2020-05" db="EMBL/GenBank/DDBJ databases">
        <title>Large-scale comparative analyses of tick genomes elucidate their genetic diversity and vector capacities.</title>
        <authorList>
            <person name="Jia N."/>
            <person name="Wang J."/>
            <person name="Shi W."/>
            <person name="Du L."/>
            <person name="Sun Y."/>
            <person name="Zhan W."/>
            <person name="Jiang J."/>
            <person name="Wang Q."/>
            <person name="Zhang B."/>
            <person name="Ji P."/>
            <person name="Sakyi L.B."/>
            <person name="Cui X."/>
            <person name="Yuan T."/>
            <person name="Jiang B."/>
            <person name="Yang W."/>
            <person name="Lam T.T.-Y."/>
            <person name="Chang Q."/>
            <person name="Ding S."/>
            <person name="Wang X."/>
            <person name="Zhu J."/>
            <person name="Ruan X."/>
            <person name="Zhao L."/>
            <person name="Wei J."/>
            <person name="Que T."/>
            <person name="Du C."/>
            <person name="Cheng J."/>
            <person name="Dai P."/>
            <person name="Han X."/>
            <person name="Huang E."/>
            <person name="Gao Y."/>
            <person name="Liu J."/>
            <person name="Shao H."/>
            <person name="Ye R."/>
            <person name="Li L."/>
            <person name="Wei W."/>
            <person name="Wang X."/>
            <person name="Wang C."/>
            <person name="Yang T."/>
            <person name="Huo Q."/>
            <person name="Li W."/>
            <person name="Guo W."/>
            <person name="Chen H."/>
            <person name="Zhou L."/>
            <person name="Ni X."/>
            <person name="Tian J."/>
            <person name="Zhou Y."/>
            <person name="Sheng Y."/>
            <person name="Liu T."/>
            <person name="Pan Y."/>
            <person name="Xia L."/>
            <person name="Li J."/>
            <person name="Zhao F."/>
            <person name="Cao W."/>
        </authorList>
    </citation>
    <scope>NUCLEOTIDE SEQUENCE</scope>
    <source>
        <strain evidence="1">Dsil-2018</strain>
    </source>
</reference>
<evidence type="ECO:0000313" key="1">
    <source>
        <dbReference type="EMBL" id="KAH7979516.1"/>
    </source>
</evidence>
<keyword evidence="2" id="KW-1185">Reference proteome</keyword>
<protein>
    <submittedName>
        <fullName evidence="1">Uncharacterized protein</fullName>
    </submittedName>
</protein>
<sequence length="486" mass="54655">MSLLHAQKLVLFRGGDSMIEHQVFVRGVELSLDEHCDPASLLQAVDSMQLCSGAARSVEFPLARSSNMTTWNESLYHTKCKGVVSGPEKFCIASKYLRRLLLNQRCRARQLKRKENYARKLKARTQATVRRLRAKAKSLDEALTQQKQANHAIKESALKKKIDKLPPKQKAAIMQCFEAASRKSLKGVRYNPEWLLECILMHMKRPRLYEPVRREKILVLPSRTCLRKYMRQHESTFGFNAAVLSGIAKKTQNMSELERHGGIIIDEMKLAENFAVAGGTGKIDGFVDLGPFTPEADKSVTCDDGLVIMFQPLSAPWHQILGVFASRGNVKAPLLSKMVLEAVLLAENAGLRVDYITCDGATWNRAVWRKFGISATAKVIRPSAPHPCGDDRRLFLSDFPHLVKCVRNGFIGGGYKTPEGHVDVKPIKIAHEHDKCAITLKVMPKITTVHISPNNFEKIKVNLAFHLFSLDALRGLYFYKANRKIL</sequence>
<evidence type="ECO:0000313" key="2">
    <source>
        <dbReference type="Proteomes" id="UP000821865"/>
    </source>
</evidence>
<gene>
    <name evidence="1" type="ORF">HPB49_009713</name>
</gene>